<keyword evidence="1" id="KW-0805">Transcription regulation</keyword>
<evidence type="ECO:0000256" key="1">
    <source>
        <dbReference type="ARBA" id="ARBA00023015"/>
    </source>
</evidence>
<dbReference type="InterPro" id="IPR025996">
    <property type="entry name" value="MT1864/Rv1816-like_C"/>
</dbReference>
<comment type="caution">
    <text evidence="6">The sequence shown here is derived from an EMBL/GenBank/DDBJ whole genome shotgun (WGS) entry which is preliminary data.</text>
</comment>
<reference evidence="6 7" key="1">
    <citation type="submission" date="2024-05" db="EMBL/GenBank/DDBJ databases">
        <title>Genome sequence of Ponticoccus litoralis KCCM 90028.</title>
        <authorList>
            <person name="Kim J.M."/>
            <person name="Lee J.K."/>
            <person name="Choi B.J."/>
            <person name="Bayburt H."/>
            <person name="Baek J.H."/>
            <person name="Jeon C.O."/>
        </authorList>
    </citation>
    <scope>NUCLEOTIDE SEQUENCE [LARGE SCALE GENOMIC DNA]</scope>
    <source>
        <strain evidence="6 7">KCCM 90028</strain>
    </source>
</reference>
<dbReference type="PANTHER" id="PTHR30055:SF234">
    <property type="entry name" value="HTH-TYPE TRANSCRIPTIONAL REGULATOR BETI"/>
    <property type="match status" value="1"/>
</dbReference>
<evidence type="ECO:0000259" key="5">
    <source>
        <dbReference type="PROSITE" id="PS50977"/>
    </source>
</evidence>
<evidence type="ECO:0000256" key="3">
    <source>
        <dbReference type="ARBA" id="ARBA00023163"/>
    </source>
</evidence>
<dbReference type="AlphaFoldDB" id="A0AAW9SMQ7"/>
<keyword evidence="3" id="KW-0804">Transcription</keyword>
<dbReference type="InterPro" id="IPR050109">
    <property type="entry name" value="HTH-type_TetR-like_transc_reg"/>
</dbReference>
<evidence type="ECO:0000256" key="4">
    <source>
        <dbReference type="PROSITE-ProRule" id="PRU00335"/>
    </source>
</evidence>
<dbReference type="RefSeq" id="WP_347165926.1">
    <property type="nucleotide sequence ID" value="NZ_JBDNCH010000002.1"/>
</dbReference>
<evidence type="ECO:0000313" key="7">
    <source>
        <dbReference type="Proteomes" id="UP001428774"/>
    </source>
</evidence>
<keyword evidence="2 4" id="KW-0238">DNA-binding</keyword>
<dbReference type="Proteomes" id="UP001428774">
    <property type="component" value="Unassembled WGS sequence"/>
</dbReference>
<dbReference type="PRINTS" id="PR00455">
    <property type="entry name" value="HTHTETR"/>
</dbReference>
<dbReference type="Gene3D" id="1.10.357.10">
    <property type="entry name" value="Tetracycline Repressor, domain 2"/>
    <property type="match status" value="1"/>
</dbReference>
<dbReference type="GO" id="GO:0000976">
    <property type="term" value="F:transcription cis-regulatory region binding"/>
    <property type="evidence" value="ECO:0007669"/>
    <property type="project" value="TreeGrafter"/>
</dbReference>
<dbReference type="InterPro" id="IPR001647">
    <property type="entry name" value="HTH_TetR"/>
</dbReference>
<dbReference type="PROSITE" id="PS50977">
    <property type="entry name" value="HTH_TETR_2"/>
    <property type="match status" value="1"/>
</dbReference>
<feature type="DNA-binding region" description="H-T-H motif" evidence="4">
    <location>
        <begin position="33"/>
        <end position="52"/>
    </location>
</feature>
<dbReference type="Pfam" id="PF13305">
    <property type="entry name" value="TetR_C_33"/>
    <property type="match status" value="1"/>
</dbReference>
<feature type="domain" description="HTH tetR-type" evidence="5">
    <location>
        <begin position="10"/>
        <end position="70"/>
    </location>
</feature>
<dbReference type="GO" id="GO:0003700">
    <property type="term" value="F:DNA-binding transcription factor activity"/>
    <property type="evidence" value="ECO:0007669"/>
    <property type="project" value="TreeGrafter"/>
</dbReference>
<accession>A0AAW9SMQ7</accession>
<sequence length="200" mass="21845">MAGKVAERKAALRAKLIDLAEEQIAAEGLSSLRARELAKQAGCATGAIYTHFADLDALVLEVNGRTFRRLGAAVAASVRDQQGDPVQRLITMSHAYLHFAADQPMLWRALFDVQMSAEGPVPQWYMDALGNLFSHIAEPLAEVFPEMDARALDLMTRGLFSSVHGIVLLGLEQRISAVPLPQIEEMIAQILSRVGHSTEK</sequence>
<dbReference type="InterPro" id="IPR009057">
    <property type="entry name" value="Homeodomain-like_sf"/>
</dbReference>
<dbReference type="InterPro" id="IPR036271">
    <property type="entry name" value="Tet_transcr_reg_TetR-rel_C_sf"/>
</dbReference>
<dbReference type="Pfam" id="PF00440">
    <property type="entry name" value="TetR_N"/>
    <property type="match status" value="1"/>
</dbReference>
<name>A0AAW9SMQ7_9RHOB</name>
<gene>
    <name evidence="6" type="ORF">ABFB10_06745</name>
</gene>
<proteinExistence type="predicted"/>
<evidence type="ECO:0000313" key="6">
    <source>
        <dbReference type="EMBL" id="MEN9060782.1"/>
    </source>
</evidence>
<dbReference type="SUPFAM" id="SSF48498">
    <property type="entry name" value="Tetracyclin repressor-like, C-terminal domain"/>
    <property type="match status" value="1"/>
</dbReference>
<dbReference type="SUPFAM" id="SSF46689">
    <property type="entry name" value="Homeodomain-like"/>
    <property type="match status" value="1"/>
</dbReference>
<organism evidence="6 7">
    <name type="scientific">Ponticoccus litoralis</name>
    <dbReference type="NCBI Taxonomy" id="422297"/>
    <lineage>
        <taxon>Bacteria</taxon>
        <taxon>Pseudomonadati</taxon>
        <taxon>Pseudomonadota</taxon>
        <taxon>Alphaproteobacteria</taxon>
        <taxon>Rhodobacterales</taxon>
        <taxon>Roseobacteraceae</taxon>
        <taxon>Ponticoccus</taxon>
    </lineage>
</organism>
<dbReference type="PANTHER" id="PTHR30055">
    <property type="entry name" value="HTH-TYPE TRANSCRIPTIONAL REGULATOR RUTR"/>
    <property type="match status" value="1"/>
</dbReference>
<dbReference type="EMBL" id="JBDNCH010000002">
    <property type="protein sequence ID" value="MEN9060782.1"/>
    <property type="molecule type" value="Genomic_DNA"/>
</dbReference>
<evidence type="ECO:0000256" key="2">
    <source>
        <dbReference type="ARBA" id="ARBA00023125"/>
    </source>
</evidence>
<keyword evidence="7" id="KW-1185">Reference proteome</keyword>
<protein>
    <submittedName>
        <fullName evidence="6">TetR/AcrR family transcriptional regulator</fullName>
    </submittedName>
</protein>